<evidence type="ECO:0000313" key="2">
    <source>
        <dbReference type="EMBL" id="ACB42585.1"/>
    </source>
</evidence>
<keyword evidence="2" id="KW-0934">Plastid</keyword>
<reference evidence="2" key="1">
    <citation type="submission" date="2007-08" db="EMBL/GenBank/DDBJ databases">
        <authorList>
            <person name="Gloeckner G."/>
            <person name="Nowack E."/>
            <person name="Melkonian M."/>
        </authorList>
    </citation>
    <scope>NUCLEOTIDE SEQUENCE</scope>
</reference>
<gene>
    <name evidence="2" type="ordered locus">PCC_0133</name>
</gene>
<dbReference type="PANTHER" id="PTHR34548">
    <property type="entry name" value="PROTEIN TIC 21, CHLOROPLASTIC"/>
    <property type="match status" value="1"/>
</dbReference>
<evidence type="ECO:0008006" key="3">
    <source>
        <dbReference type="Google" id="ProtNLM"/>
    </source>
</evidence>
<feature type="transmembrane region" description="Helical" evidence="1">
    <location>
        <begin position="171"/>
        <end position="189"/>
    </location>
</feature>
<dbReference type="EMBL" id="CP000815">
    <property type="protein sequence ID" value="ACB42585.1"/>
    <property type="molecule type" value="Genomic_DNA"/>
</dbReference>
<proteinExistence type="predicted"/>
<reference evidence="2" key="2">
    <citation type="journal article" date="2008" name="Curr. Biol.">
        <title>Chromatophore genome sequence of Paulinella sheds light on acquisition of photosynthesis by eukaryotes.</title>
        <authorList>
            <person name="Nowack E.C.M."/>
            <person name="Melkonian M."/>
            <person name="Gloeckner G."/>
        </authorList>
    </citation>
    <scope>NUCLEOTIDE SEQUENCE [LARGE SCALE GENOMIC DNA]</scope>
</reference>
<protein>
    <recommendedName>
        <fullName evidence="3">DUF3611 family protein</fullName>
    </recommendedName>
</protein>
<dbReference type="RefSeq" id="YP_002048795.1">
    <property type="nucleotide sequence ID" value="NC_011087.1"/>
</dbReference>
<evidence type="ECO:0000256" key="1">
    <source>
        <dbReference type="SAM" id="Phobius"/>
    </source>
</evidence>
<feature type="transmembrane region" description="Helical" evidence="1">
    <location>
        <begin position="100"/>
        <end position="122"/>
    </location>
</feature>
<keyword evidence="1" id="KW-0812">Transmembrane</keyword>
<dbReference type="PANTHER" id="PTHR34548:SF2">
    <property type="entry name" value="PROTEIN TIC 21, CHLOROPLASTIC"/>
    <property type="match status" value="1"/>
</dbReference>
<keyword evidence="1" id="KW-1133">Transmembrane helix</keyword>
<dbReference type="InterPro" id="IPR022051">
    <property type="entry name" value="DUF3611"/>
</dbReference>
<feature type="transmembrane region" description="Helical" evidence="1">
    <location>
        <begin position="20"/>
        <end position="38"/>
    </location>
</feature>
<organism evidence="2">
    <name type="scientific">Paulinella chromatophora</name>
    <dbReference type="NCBI Taxonomy" id="39717"/>
    <lineage>
        <taxon>Eukaryota</taxon>
        <taxon>Sar</taxon>
        <taxon>Rhizaria</taxon>
        <taxon>Cercozoa</taxon>
        <taxon>Imbricatea</taxon>
        <taxon>Silicofilosea</taxon>
        <taxon>Euglyphida</taxon>
        <taxon>Paulinellidae</taxon>
        <taxon>Paulinella</taxon>
    </lineage>
</organism>
<dbReference type="Pfam" id="PF12263">
    <property type="entry name" value="DUF3611"/>
    <property type="match status" value="1"/>
</dbReference>
<feature type="transmembrane region" description="Helical" evidence="1">
    <location>
        <begin position="58"/>
        <end position="80"/>
    </location>
</feature>
<dbReference type="GeneID" id="6482018"/>
<name>B1X3R6_PAUCH</name>
<sequence>MADRLDLQKISVALCRMGWVRFWIQTTLGIVVISVLTFNNIGNRLTTNSDRILGLGPGLSFTTLSFIVLLYSLWQGRLIISTGRALSSASRPSKRETTRLIKNGLIADLLGLIFASLGYQALSGSLFIQASLQIPGFFGASNATNARGVSLAGYPITSIEMLSVLSNTQVLFAHLLGLLLSLWLLRRVYGSV</sequence>
<accession>B1X3R6</accession>
<dbReference type="AlphaFoldDB" id="B1X3R6"/>
<keyword evidence="1" id="KW-0472">Membrane</keyword>
<geneLocation type="organellar chromatophore" evidence="2"/>